<keyword evidence="2" id="KW-1185">Reference proteome</keyword>
<gene>
    <name evidence="1" type="ORF">B7P33_07420</name>
</gene>
<reference evidence="1 2" key="1">
    <citation type="submission" date="2017-04" db="EMBL/GenBank/DDBJ databases">
        <title>A new member of the family Flavobacteriaceae isolated from ascidians.</title>
        <authorList>
            <person name="Chen L."/>
        </authorList>
    </citation>
    <scope>NUCLEOTIDE SEQUENCE [LARGE SCALE GENOMIC DNA]</scope>
    <source>
        <strain evidence="1 2">HQA918</strain>
    </source>
</reference>
<dbReference type="OrthoDB" id="1452258at2"/>
<dbReference type="PROSITE" id="PS51257">
    <property type="entry name" value="PROKAR_LIPOPROTEIN"/>
    <property type="match status" value="1"/>
</dbReference>
<name>A0A2A4GAH6_9FLAO</name>
<evidence type="ECO:0008006" key="3">
    <source>
        <dbReference type="Google" id="ProtNLM"/>
    </source>
</evidence>
<dbReference type="RefSeq" id="WP_097440259.1">
    <property type="nucleotide sequence ID" value="NZ_KZ300476.1"/>
</dbReference>
<proteinExistence type="predicted"/>
<evidence type="ECO:0000313" key="2">
    <source>
        <dbReference type="Proteomes" id="UP000219559"/>
    </source>
</evidence>
<dbReference type="EMBL" id="NBWU01000002">
    <property type="protein sequence ID" value="PCE64980.1"/>
    <property type="molecule type" value="Genomic_DNA"/>
</dbReference>
<sequence>MKNNFLLIFSCFLLSACQDDDFALENRNEAIKGQWSFRAITLTPSIDLNNDGIPNTDGFEEVETCLLDDLFFFGDTGGEANVFRIDENASRCNDTPQGSSTKFRDNYMFNDDKTILSFVESDIIYFVQELSSNTLELEFDEVIDGQTIRVNYIFNRD</sequence>
<comment type="caution">
    <text evidence="1">The sequence shown here is derived from an EMBL/GenBank/DDBJ whole genome shotgun (WGS) entry which is preliminary data.</text>
</comment>
<dbReference type="Proteomes" id="UP000219559">
    <property type="component" value="Unassembled WGS sequence"/>
</dbReference>
<organism evidence="1 2">
    <name type="scientific">Sediminicola luteus</name>
    <dbReference type="NCBI Taxonomy" id="319238"/>
    <lineage>
        <taxon>Bacteria</taxon>
        <taxon>Pseudomonadati</taxon>
        <taxon>Bacteroidota</taxon>
        <taxon>Flavobacteriia</taxon>
        <taxon>Flavobacteriales</taxon>
        <taxon>Flavobacteriaceae</taxon>
        <taxon>Sediminicola</taxon>
    </lineage>
</organism>
<evidence type="ECO:0000313" key="1">
    <source>
        <dbReference type="EMBL" id="PCE64980.1"/>
    </source>
</evidence>
<dbReference type="AlphaFoldDB" id="A0A2A4GAH6"/>
<accession>A0A2A4GAH6</accession>
<protein>
    <recommendedName>
        <fullName evidence="3">Lipocalin-like domain-containing protein</fullName>
    </recommendedName>
</protein>